<organism evidence="2 3">
    <name type="scientific">Caballeronia mineralivorans PML1(12)</name>
    <dbReference type="NCBI Taxonomy" id="908627"/>
    <lineage>
        <taxon>Bacteria</taxon>
        <taxon>Pseudomonadati</taxon>
        <taxon>Pseudomonadota</taxon>
        <taxon>Betaproteobacteria</taxon>
        <taxon>Burkholderiales</taxon>
        <taxon>Burkholderiaceae</taxon>
        <taxon>Caballeronia</taxon>
    </lineage>
</organism>
<dbReference type="PATRIC" id="fig|908627.4.peg.7731"/>
<protein>
    <submittedName>
        <fullName evidence="2">Uncharacterized protein</fullName>
    </submittedName>
</protein>
<keyword evidence="1" id="KW-0732">Signal</keyword>
<gene>
    <name evidence="2" type="ORF">EOS_34545</name>
</gene>
<dbReference type="AlphaFoldDB" id="A0A0J1CLL8"/>
<dbReference type="Proteomes" id="UP000035963">
    <property type="component" value="Unassembled WGS sequence"/>
</dbReference>
<keyword evidence="3" id="KW-1185">Reference proteome</keyword>
<name>A0A0J1CLL8_9BURK</name>
<comment type="caution">
    <text evidence="2">The sequence shown here is derived from an EMBL/GenBank/DDBJ whole genome shotgun (WGS) entry which is preliminary data.</text>
</comment>
<evidence type="ECO:0000313" key="2">
    <source>
        <dbReference type="EMBL" id="KLU21645.1"/>
    </source>
</evidence>
<dbReference type="OrthoDB" id="8566228at2"/>
<accession>A0A0J1CLL8</accession>
<feature type="signal peptide" evidence="1">
    <location>
        <begin position="1"/>
        <end position="22"/>
    </location>
</feature>
<evidence type="ECO:0000256" key="1">
    <source>
        <dbReference type="SAM" id="SignalP"/>
    </source>
</evidence>
<dbReference type="EMBL" id="AEJF01000209">
    <property type="protein sequence ID" value="KLU21645.1"/>
    <property type="molecule type" value="Genomic_DNA"/>
</dbReference>
<evidence type="ECO:0000313" key="3">
    <source>
        <dbReference type="Proteomes" id="UP000035963"/>
    </source>
</evidence>
<feature type="chain" id="PRO_5005249693" evidence="1">
    <location>
        <begin position="23"/>
        <end position="94"/>
    </location>
</feature>
<sequence>MKSLIRAVVAALALGASFASFAQSSASVTANHDQAKTFDVFVDQPTGFTFVKMPTGWKFVGAVSKVDAQHLPGTVLTAVLPSDASREIATASRK</sequence>
<dbReference type="RefSeq" id="WP_047896714.1">
    <property type="nucleotide sequence ID" value="NZ_AEJF01000209.1"/>
</dbReference>
<reference evidence="2 3" key="1">
    <citation type="journal article" date="2015" name="Genome Announc.">
        <title>Draft Genome Sequence of Burkholderia sp. Strain PML1(12), an Ectomycorrhizosphere-Inhabiting Bacterium with Effective Mineral-Weathering Ability.</title>
        <authorList>
            <person name="Uroz S."/>
            <person name="Oger P."/>
        </authorList>
    </citation>
    <scope>NUCLEOTIDE SEQUENCE [LARGE SCALE GENOMIC DNA]</scope>
    <source>
        <strain evidence="3">PML1(12)</strain>
    </source>
</reference>
<proteinExistence type="predicted"/>